<feature type="transmembrane region" description="Helical" evidence="6">
    <location>
        <begin position="364"/>
        <end position="383"/>
    </location>
</feature>
<accession>A0A9P5N069</accession>
<dbReference type="AlphaFoldDB" id="A0A9P5N069"/>
<dbReference type="OrthoDB" id="5585746at2759"/>
<name>A0A9P5N069_9AGAM</name>
<feature type="binding site" evidence="5">
    <location>
        <position position="495"/>
    </location>
    <ligand>
        <name>Zn(2+)</name>
        <dbReference type="ChEBI" id="CHEBI:29105"/>
    </ligand>
</feature>
<dbReference type="GO" id="GO:0016020">
    <property type="term" value="C:membrane"/>
    <property type="evidence" value="ECO:0007669"/>
    <property type="project" value="UniProtKB-SubCell"/>
</dbReference>
<gene>
    <name evidence="7" type="ORF">DFH94DRAFT_730870</name>
</gene>
<dbReference type="Proteomes" id="UP000759537">
    <property type="component" value="Unassembled WGS sequence"/>
</dbReference>
<evidence type="ECO:0000256" key="4">
    <source>
        <dbReference type="ARBA" id="ARBA00023136"/>
    </source>
</evidence>
<reference evidence="7" key="1">
    <citation type="submission" date="2019-10" db="EMBL/GenBank/DDBJ databases">
        <authorList>
            <consortium name="DOE Joint Genome Institute"/>
            <person name="Kuo A."/>
            <person name="Miyauchi S."/>
            <person name="Kiss E."/>
            <person name="Drula E."/>
            <person name="Kohler A."/>
            <person name="Sanchez-Garcia M."/>
            <person name="Andreopoulos B."/>
            <person name="Barry K.W."/>
            <person name="Bonito G."/>
            <person name="Buee M."/>
            <person name="Carver A."/>
            <person name="Chen C."/>
            <person name="Cichocki N."/>
            <person name="Clum A."/>
            <person name="Culley D."/>
            <person name="Crous P.W."/>
            <person name="Fauchery L."/>
            <person name="Girlanda M."/>
            <person name="Hayes R."/>
            <person name="Keri Z."/>
            <person name="LaButti K."/>
            <person name="Lipzen A."/>
            <person name="Lombard V."/>
            <person name="Magnuson J."/>
            <person name="Maillard F."/>
            <person name="Morin E."/>
            <person name="Murat C."/>
            <person name="Nolan M."/>
            <person name="Ohm R."/>
            <person name="Pangilinan J."/>
            <person name="Pereira M."/>
            <person name="Perotto S."/>
            <person name="Peter M."/>
            <person name="Riley R."/>
            <person name="Sitrit Y."/>
            <person name="Stielow B."/>
            <person name="Szollosi G."/>
            <person name="Zifcakova L."/>
            <person name="Stursova M."/>
            <person name="Spatafora J.W."/>
            <person name="Tedersoo L."/>
            <person name="Vaario L.-M."/>
            <person name="Yamada A."/>
            <person name="Yan M."/>
            <person name="Wang P."/>
            <person name="Xu J."/>
            <person name="Bruns T."/>
            <person name="Baldrian P."/>
            <person name="Vilgalys R."/>
            <person name="Henrissat B."/>
            <person name="Grigoriev I.V."/>
            <person name="Hibbett D."/>
            <person name="Nagy L.G."/>
            <person name="Martin F.M."/>
        </authorList>
    </citation>
    <scope>NUCLEOTIDE SEQUENCE</scope>
    <source>
        <strain evidence="7">Prilba</strain>
    </source>
</reference>
<feature type="binding site" evidence="5">
    <location>
        <position position="499"/>
    </location>
    <ligand>
        <name>Zn(2+)</name>
        <dbReference type="ChEBI" id="CHEBI:29105"/>
    </ligand>
</feature>
<dbReference type="GO" id="GO:0038023">
    <property type="term" value="F:signaling receptor activity"/>
    <property type="evidence" value="ECO:0007669"/>
    <property type="project" value="TreeGrafter"/>
</dbReference>
<feature type="transmembrane region" description="Helical" evidence="6">
    <location>
        <begin position="392"/>
        <end position="410"/>
    </location>
</feature>
<feature type="transmembrane region" description="Helical" evidence="6">
    <location>
        <begin position="456"/>
        <end position="475"/>
    </location>
</feature>
<comment type="subcellular location">
    <subcellularLocation>
        <location evidence="1">Membrane</location>
        <topology evidence="1">Multi-pass membrane protein</topology>
    </subcellularLocation>
</comment>
<keyword evidence="3 6" id="KW-1133">Transmembrane helix</keyword>
<keyword evidence="5" id="KW-0479">Metal-binding</keyword>
<dbReference type="InterPro" id="IPR004254">
    <property type="entry name" value="AdipoR/HlyIII-related"/>
</dbReference>
<evidence type="ECO:0000256" key="6">
    <source>
        <dbReference type="SAM" id="Phobius"/>
    </source>
</evidence>
<evidence type="ECO:0000256" key="5">
    <source>
        <dbReference type="PIRSR" id="PIRSR604254-1"/>
    </source>
</evidence>
<feature type="transmembrane region" description="Helical" evidence="6">
    <location>
        <begin position="422"/>
        <end position="444"/>
    </location>
</feature>
<evidence type="ECO:0000256" key="2">
    <source>
        <dbReference type="ARBA" id="ARBA00022692"/>
    </source>
</evidence>
<evidence type="ECO:0000256" key="1">
    <source>
        <dbReference type="ARBA" id="ARBA00004141"/>
    </source>
</evidence>
<dbReference type="Pfam" id="PF03006">
    <property type="entry name" value="HlyIII"/>
    <property type="match status" value="1"/>
</dbReference>
<keyword evidence="4 6" id="KW-0472">Membrane</keyword>
<dbReference type="GO" id="GO:0006882">
    <property type="term" value="P:intracellular zinc ion homeostasis"/>
    <property type="evidence" value="ECO:0007669"/>
    <property type="project" value="TreeGrafter"/>
</dbReference>
<dbReference type="PANTHER" id="PTHR20855">
    <property type="entry name" value="ADIPOR/PROGESTIN RECEPTOR-RELATED"/>
    <property type="match status" value="1"/>
</dbReference>
<sequence>MVPTAAATTTATNSPVARSRKHQVAIHSCMTCQPPPHSLDTLDLSSASPTAAFASLHDHVLSCLAEVEASLSQLESPLPDFDLGQAISRSELKVEEVRAWARDGLEILEQTRAELCSHLPEFTLDSVSVETYVSACLHDLSDASNFKRVTSHLPEMPRIPRAEQYLSNLSDRLKSLHFHLSSFNALSHMAFPSFPSTAKLSELMDTVISSDCLPVILRARSMGRTGDPWGALEVARAIERSVDGAKLITYGDLPSEWKNNSFVTHGYRFIPLSRWPLIVASIFALHNETLNIHTHLIPFLLWTSNTFSIFFGTSIPSTSAVVIDTPILAFTIFALFTLFSSVVWHTMAGCAHHKGMTLCAKIDYVGIAWLISGSVGTIVYYGFQCNTAAQSVFLISCLINGVAGTVIPFWDWFDRTENKKWRIVFFLTSTIMITLGPLIQLALLHSIYDTIAFIRPVMPSVASYVTGLLFYATRFPECVLPVNSPRLAWLGGGSHALWHIFIVRAISLHRDALPLLKDGIVGGATSVCSMLAK</sequence>
<dbReference type="EMBL" id="WHVB01000005">
    <property type="protein sequence ID" value="KAF8482954.1"/>
    <property type="molecule type" value="Genomic_DNA"/>
</dbReference>
<organism evidence="7 8">
    <name type="scientific">Russula ochroleuca</name>
    <dbReference type="NCBI Taxonomy" id="152965"/>
    <lineage>
        <taxon>Eukaryota</taxon>
        <taxon>Fungi</taxon>
        <taxon>Dikarya</taxon>
        <taxon>Basidiomycota</taxon>
        <taxon>Agaricomycotina</taxon>
        <taxon>Agaricomycetes</taxon>
        <taxon>Russulales</taxon>
        <taxon>Russulaceae</taxon>
        <taxon>Russula</taxon>
    </lineage>
</organism>
<keyword evidence="8" id="KW-1185">Reference proteome</keyword>
<feature type="transmembrane region" description="Helical" evidence="6">
    <location>
        <begin position="327"/>
        <end position="344"/>
    </location>
</feature>
<dbReference type="PANTHER" id="PTHR20855:SF97">
    <property type="entry name" value="ADIPOR-LIKE RECEPTOR IZH3-RELATED"/>
    <property type="match status" value="1"/>
</dbReference>
<evidence type="ECO:0000256" key="3">
    <source>
        <dbReference type="ARBA" id="ARBA00022989"/>
    </source>
</evidence>
<comment type="caution">
    <text evidence="7">The sequence shown here is derived from an EMBL/GenBank/DDBJ whole genome shotgun (WGS) entry which is preliminary data.</text>
</comment>
<keyword evidence="2 6" id="KW-0812">Transmembrane</keyword>
<proteinExistence type="predicted"/>
<evidence type="ECO:0000313" key="8">
    <source>
        <dbReference type="Proteomes" id="UP000759537"/>
    </source>
</evidence>
<dbReference type="GO" id="GO:0046872">
    <property type="term" value="F:metal ion binding"/>
    <property type="evidence" value="ECO:0007669"/>
    <property type="project" value="UniProtKB-KW"/>
</dbReference>
<reference evidence="7" key="2">
    <citation type="journal article" date="2020" name="Nat. Commun.">
        <title>Large-scale genome sequencing of mycorrhizal fungi provides insights into the early evolution of symbiotic traits.</title>
        <authorList>
            <person name="Miyauchi S."/>
            <person name="Kiss E."/>
            <person name="Kuo A."/>
            <person name="Drula E."/>
            <person name="Kohler A."/>
            <person name="Sanchez-Garcia M."/>
            <person name="Morin E."/>
            <person name="Andreopoulos B."/>
            <person name="Barry K.W."/>
            <person name="Bonito G."/>
            <person name="Buee M."/>
            <person name="Carver A."/>
            <person name="Chen C."/>
            <person name="Cichocki N."/>
            <person name="Clum A."/>
            <person name="Culley D."/>
            <person name="Crous P.W."/>
            <person name="Fauchery L."/>
            <person name="Girlanda M."/>
            <person name="Hayes R.D."/>
            <person name="Keri Z."/>
            <person name="LaButti K."/>
            <person name="Lipzen A."/>
            <person name="Lombard V."/>
            <person name="Magnuson J."/>
            <person name="Maillard F."/>
            <person name="Murat C."/>
            <person name="Nolan M."/>
            <person name="Ohm R.A."/>
            <person name="Pangilinan J."/>
            <person name="Pereira M.F."/>
            <person name="Perotto S."/>
            <person name="Peter M."/>
            <person name="Pfister S."/>
            <person name="Riley R."/>
            <person name="Sitrit Y."/>
            <person name="Stielow J.B."/>
            <person name="Szollosi G."/>
            <person name="Zifcakova L."/>
            <person name="Stursova M."/>
            <person name="Spatafora J.W."/>
            <person name="Tedersoo L."/>
            <person name="Vaario L.M."/>
            <person name="Yamada A."/>
            <person name="Yan M."/>
            <person name="Wang P."/>
            <person name="Xu J."/>
            <person name="Bruns T."/>
            <person name="Baldrian P."/>
            <person name="Vilgalys R."/>
            <person name="Dunand C."/>
            <person name="Henrissat B."/>
            <person name="Grigoriev I.V."/>
            <person name="Hibbett D."/>
            <person name="Nagy L.G."/>
            <person name="Martin F.M."/>
        </authorList>
    </citation>
    <scope>NUCLEOTIDE SEQUENCE</scope>
    <source>
        <strain evidence="7">Prilba</strain>
    </source>
</reference>
<feature type="transmembrane region" description="Helical" evidence="6">
    <location>
        <begin position="487"/>
        <end position="507"/>
    </location>
</feature>
<protein>
    <submittedName>
        <fullName evidence="7">HlyIII-domain-containing protein</fullName>
    </submittedName>
</protein>
<feature type="binding site" evidence="5">
    <location>
        <position position="345"/>
    </location>
    <ligand>
        <name>Zn(2+)</name>
        <dbReference type="ChEBI" id="CHEBI:29105"/>
    </ligand>
</feature>
<evidence type="ECO:0000313" key="7">
    <source>
        <dbReference type="EMBL" id="KAF8482954.1"/>
    </source>
</evidence>
<keyword evidence="5" id="KW-0862">Zinc</keyword>